<dbReference type="GO" id="GO:0016020">
    <property type="term" value="C:membrane"/>
    <property type="evidence" value="ECO:0007669"/>
    <property type="project" value="InterPro"/>
</dbReference>
<organism evidence="9 10">
    <name type="scientific">Anaerobranca gottschalkii DSM 13577</name>
    <dbReference type="NCBI Taxonomy" id="1120990"/>
    <lineage>
        <taxon>Bacteria</taxon>
        <taxon>Bacillati</taxon>
        <taxon>Bacillota</taxon>
        <taxon>Clostridia</taxon>
        <taxon>Eubacteriales</taxon>
        <taxon>Proteinivoracaceae</taxon>
        <taxon>Anaerobranca</taxon>
    </lineage>
</organism>
<dbReference type="AlphaFoldDB" id="A0A1H9ZQI5"/>
<dbReference type="InterPro" id="IPR033887">
    <property type="entry name" value="PTS_IIA_man"/>
</dbReference>
<evidence type="ECO:0000313" key="10">
    <source>
        <dbReference type="Proteomes" id="UP000243819"/>
    </source>
</evidence>
<keyword evidence="3" id="KW-0963">Cytoplasm</keyword>
<reference evidence="10" key="1">
    <citation type="submission" date="2016-10" db="EMBL/GenBank/DDBJ databases">
        <authorList>
            <person name="Varghese N."/>
            <person name="Submissions S."/>
        </authorList>
    </citation>
    <scope>NUCLEOTIDE SEQUENCE [LARGE SCALE GENOMIC DNA]</scope>
    <source>
        <strain evidence="10">DSM 13577</strain>
    </source>
</reference>
<dbReference type="PANTHER" id="PTHR33799:SF1">
    <property type="entry name" value="PTS SYSTEM MANNOSE-SPECIFIC EIIAB COMPONENT-RELATED"/>
    <property type="match status" value="1"/>
</dbReference>
<keyword evidence="2" id="KW-0813">Transport</keyword>
<evidence type="ECO:0000256" key="4">
    <source>
        <dbReference type="ARBA" id="ARBA00022597"/>
    </source>
</evidence>
<dbReference type="GO" id="GO:0016301">
    <property type="term" value="F:kinase activity"/>
    <property type="evidence" value="ECO:0007669"/>
    <property type="project" value="UniProtKB-KW"/>
</dbReference>
<evidence type="ECO:0000256" key="6">
    <source>
        <dbReference type="ARBA" id="ARBA00022683"/>
    </source>
</evidence>
<evidence type="ECO:0000313" key="9">
    <source>
        <dbReference type="EMBL" id="SES83929.1"/>
    </source>
</evidence>
<evidence type="ECO:0000256" key="7">
    <source>
        <dbReference type="ARBA" id="ARBA00022777"/>
    </source>
</evidence>
<dbReference type="InterPro" id="IPR004701">
    <property type="entry name" value="PTS_EIIA_man-typ"/>
</dbReference>
<dbReference type="GO" id="GO:0009401">
    <property type="term" value="P:phosphoenolpyruvate-dependent sugar phosphotransferase system"/>
    <property type="evidence" value="ECO:0007669"/>
    <property type="project" value="UniProtKB-KW"/>
</dbReference>
<evidence type="ECO:0000256" key="2">
    <source>
        <dbReference type="ARBA" id="ARBA00022448"/>
    </source>
</evidence>
<name>A0A1H9ZQI5_9FIRM</name>
<proteinExistence type="predicted"/>
<comment type="subcellular location">
    <subcellularLocation>
        <location evidence="1">Cytoplasm</location>
    </subcellularLocation>
</comment>
<dbReference type="InterPro" id="IPR036662">
    <property type="entry name" value="PTS_EIIA_man-typ_sf"/>
</dbReference>
<keyword evidence="5" id="KW-0808">Transferase</keyword>
<dbReference type="PANTHER" id="PTHR33799">
    <property type="entry name" value="PTS PERMEASE-RELATED-RELATED"/>
    <property type="match status" value="1"/>
</dbReference>
<evidence type="ECO:0000256" key="1">
    <source>
        <dbReference type="ARBA" id="ARBA00004496"/>
    </source>
</evidence>
<protein>
    <submittedName>
        <fullName evidence="9">PTS system, mannose-specific IIA component</fullName>
    </submittedName>
</protein>
<feature type="domain" description="PTS EIIA type-4" evidence="8">
    <location>
        <begin position="1"/>
        <end position="118"/>
    </location>
</feature>
<accession>A0A1H9ZQI5</accession>
<dbReference type="GO" id="GO:0005737">
    <property type="term" value="C:cytoplasm"/>
    <property type="evidence" value="ECO:0007669"/>
    <property type="project" value="UniProtKB-SubCell"/>
</dbReference>
<dbReference type="EMBL" id="FOIF01000012">
    <property type="protein sequence ID" value="SES83929.1"/>
    <property type="molecule type" value="Genomic_DNA"/>
</dbReference>
<gene>
    <name evidence="9" type="ORF">SAMN03080614_101211</name>
</gene>
<dbReference type="SUPFAM" id="SSF53062">
    <property type="entry name" value="PTS system fructose IIA component-like"/>
    <property type="match status" value="1"/>
</dbReference>
<dbReference type="Gene3D" id="3.40.50.510">
    <property type="entry name" value="Phosphotransferase system, mannose-type IIA component"/>
    <property type="match status" value="1"/>
</dbReference>
<dbReference type="InterPro" id="IPR051471">
    <property type="entry name" value="Bacterial_PTS_sugar_comp"/>
</dbReference>
<keyword evidence="4" id="KW-0762">Sugar transport</keyword>
<evidence type="ECO:0000256" key="5">
    <source>
        <dbReference type="ARBA" id="ARBA00022679"/>
    </source>
</evidence>
<evidence type="ECO:0000256" key="3">
    <source>
        <dbReference type="ARBA" id="ARBA00022490"/>
    </source>
</evidence>
<keyword evidence="6" id="KW-0598">Phosphotransferase system</keyword>
<keyword evidence="7" id="KW-0418">Kinase</keyword>
<sequence length="135" mass="14680">MIVAHGNLAQQFIKTSEMILGKQKNLLAVNVLPEDSLIELRVKVKEAIEKVKTANGVIIFTDIFGGSPTNASTYLLLDGNVRVITGVNLAMLLETLANRNKSLDRLTQLAYKAGSEGVQIVQVEQKGEQLEFKGG</sequence>
<dbReference type="PROSITE" id="PS51096">
    <property type="entry name" value="PTS_EIIA_TYPE_4"/>
    <property type="match status" value="1"/>
</dbReference>
<keyword evidence="10" id="KW-1185">Reference proteome</keyword>
<dbReference type="CDD" id="cd00006">
    <property type="entry name" value="PTS_IIA_man"/>
    <property type="match status" value="1"/>
</dbReference>
<dbReference type="STRING" id="1120990.SAMN03080614_101211"/>
<evidence type="ECO:0000259" key="8">
    <source>
        <dbReference type="PROSITE" id="PS51096"/>
    </source>
</evidence>
<dbReference type="Pfam" id="PF03610">
    <property type="entry name" value="EIIA-man"/>
    <property type="match status" value="1"/>
</dbReference>
<dbReference type="Proteomes" id="UP000243819">
    <property type="component" value="Unassembled WGS sequence"/>
</dbReference>